<dbReference type="GO" id="GO:0042834">
    <property type="term" value="F:peptidoglycan binding"/>
    <property type="evidence" value="ECO:0007669"/>
    <property type="project" value="InterPro"/>
</dbReference>
<dbReference type="EMBL" id="CP022387">
    <property type="protein sequence ID" value="ATA90421.1"/>
    <property type="molecule type" value="Genomic_DNA"/>
</dbReference>
<dbReference type="OrthoDB" id="607469at2"/>
<gene>
    <name evidence="2" type="ORF">CGC58_12155</name>
</gene>
<keyword evidence="1" id="KW-0732">Signal</keyword>
<dbReference type="InterPro" id="IPR036680">
    <property type="entry name" value="SPOR-like_sf"/>
</dbReference>
<evidence type="ECO:0000313" key="3">
    <source>
        <dbReference type="Proteomes" id="UP000217348"/>
    </source>
</evidence>
<protein>
    <submittedName>
        <fullName evidence="2">Adhesin</fullName>
    </submittedName>
</protein>
<evidence type="ECO:0000256" key="1">
    <source>
        <dbReference type="SAM" id="SignalP"/>
    </source>
</evidence>
<name>A0A250FZK2_9FLAO</name>
<evidence type="ECO:0000313" key="2">
    <source>
        <dbReference type="EMBL" id="ATA90421.1"/>
    </source>
</evidence>
<organism evidence="2 3">
    <name type="scientific">Capnocytophaga stomatis</name>
    <dbReference type="NCBI Taxonomy" id="1848904"/>
    <lineage>
        <taxon>Bacteria</taxon>
        <taxon>Pseudomonadati</taxon>
        <taxon>Bacteroidota</taxon>
        <taxon>Flavobacteriia</taxon>
        <taxon>Flavobacteriales</taxon>
        <taxon>Flavobacteriaceae</taxon>
        <taxon>Capnocytophaga</taxon>
    </lineage>
</organism>
<proteinExistence type="predicted"/>
<dbReference type="Proteomes" id="UP000217348">
    <property type="component" value="Chromosome"/>
</dbReference>
<dbReference type="KEGG" id="csto:CGC58_12155"/>
<feature type="signal peptide" evidence="1">
    <location>
        <begin position="1"/>
        <end position="20"/>
    </location>
</feature>
<accession>A0A250FZK2</accession>
<feature type="chain" id="PRO_5012490510" evidence="1">
    <location>
        <begin position="21"/>
        <end position="469"/>
    </location>
</feature>
<reference evidence="3" key="1">
    <citation type="submission" date="2017-06" db="EMBL/GenBank/DDBJ databases">
        <title>Capnocytophaga spp. assemblies.</title>
        <authorList>
            <person name="Gulvik C.A."/>
        </authorList>
    </citation>
    <scope>NUCLEOTIDE SEQUENCE [LARGE SCALE GENOMIC DNA]</scope>
    <source>
        <strain evidence="3">H2177</strain>
    </source>
</reference>
<dbReference type="RefSeq" id="WP_095896960.1">
    <property type="nucleotide sequence ID" value="NZ_BOPK01000009.1"/>
</dbReference>
<sequence length="469" mass="53285">MKYLLLITSIWTMLSVYSYSQTPSQEFNIRYETSVRGEMKIIGNNIVNRQDRRNSANVPFDDRSNKVKMNDELDMQYIDIDDNPDTFSSSSASFSFEDKENAKVIYAGLYWTATYPYALGVLKGKNYKAKKSNREFADNVLIKIPSSEKYLSVKGELIFDGIEDSSLEGVAPYVYYADVSQLLTESSMVEGEYTVANIRAANGHIAGGVAAGWALVLVYESLESSEKKIITYDGFSIINNKPKTFNFSGFLTPKENAFHTKVLGAVLEGDFSIAGDKVMIYNPITEVSLDLETETRSPRNFFNSGITENNTFVTSRNPASKNTLGFDIFSFDIPNENQLLIPNGTSSLDLTFTRSADQYYLFLTALQIENIRKEMDENQFSETDSENSNFKYYVVVGVYINHHNTLKQIEKLKKLGYEAHTIYNEDRNLNYIYIEKYDTYKEASLKAEEVKAIANIPDTWVLKMEDLSE</sequence>
<dbReference type="AlphaFoldDB" id="A0A250FZK2"/>
<dbReference type="SUPFAM" id="SSF110997">
    <property type="entry name" value="Sporulation related repeat"/>
    <property type="match status" value="1"/>
</dbReference>